<reference evidence="1" key="1">
    <citation type="submission" date="2019-08" db="EMBL/GenBank/DDBJ databases">
        <authorList>
            <person name="Kucharzyk K."/>
            <person name="Murdoch R.W."/>
            <person name="Higgins S."/>
            <person name="Loffler F."/>
        </authorList>
    </citation>
    <scope>NUCLEOTIDE SEQUENCE</scope>
</reference>
<organism evidence="1">
    <name type="scientific">bioreactor metagenome</name>
    <dbReference type="NCBI Taxonomy" id="1076179"/>
    <lineage>
        <taxon>unclassified sequences</taxon>
        <taxon>metagenomes</taxon>
        <taxon>ecological metagenomes</taxon>
    </lineage>
</organism>
<dbReference type="EMBL" id="VSSQ01021931">
    <property type="protein sequence ID" value="MPM67861.1"/>
    <property type="molecule type" value="Genomic_DNA"/>
</dbReference>
<evidence type="ECO:0000313" key="1">
    <source>
        <dbReference type="EMBL" id="MPM67861.1"/>
    </source>
</evidence>
<protein>
    <submittedName>
        <fullName evidence="1">Uncharacterized protein</fullName>
    </submittedName>
</protein>
<accession>A0A645BTC1</accession>
<gene>
    <name evidence="1" type="ORF">SDC9_114786</name>
</gene>
<name>A0A645BTC1_9ZZZZ</name>
<comment type="caution">
    <text evidence="1">The sequence shown here is derived from an EMBL/GenBank/DDBJ whole genome shotgun (WGS) entry which is preliminary data.</text>
</comment>
<sequence>MEQVYLFQNWEFGSNSLDEFNKWDKEGKVIGKLKQQDVYIHTDSQWGFLIISLNKEKLLAIAEERRQKQIEEYESKIKWLKRINF</sequence>
<dbReference type="AlphaFoldDB" id="A0A645BTC1"/>
<proteinExistence type="predicted"/>